<comment type="subcellular location">
    <subcellularLocation>
        <location evidence="1">Membrane</location>
        <topology evidence="1">Single-pass membrane protein</topology>
    </subcellularLocation>
</comment>
<evidence type="ECO:0000313" key="6">
    <source>
        <dbReference type="EMBL" id="CEG01820.1"/>
    </source>
</evidence>
<dbReference type="STRING" id="70448.A0A096PB36"/>
<dbReference type="EMBL" id="CAID01000015">
    <property type="protein sequence ID" value="CEG01820.1"/>
    <property type="molecule type" value="Genomic_DNA"/>
</dbReference>
<dbReference type="GO" id="GO:0003677">
    <property type="term" value="F:DNA binding"/>
    <property type="evidence" value="ECO:0007669"/>
    <property type="project" value="UniProtKB-KW"/>
</dbReference>
<dbReference type="OrthoDB" id="2285710at2759"/>
<reference evidence="7" key="1">
    <citation type="journal article" date="2006" name="Proc. Natl. Acad. Sci. U.S.A.">
        <title>Genome analysis of the smallest free-living eukaryote Ostreococcus tauri unveils many unique features.</title>
        <authorList>
            <person name="Derelle E."/>
            <person name="Ferraz C."/>
            <person name="Rombauts S."/>
            <person name="Rouze P."/>
            <person name="Worden A.Z."/>
            <person name="Robbens S."/>
            <person name="Partensky F."/>
            <person name="Degroeve S."/>
            <person name="Echeynie S."/>
            <person name="Cooke R."/>
            <person name="Saeys Y."/>
            <person name="Wuyts J."/>
            <person name="Jabbari K."/>
            <person name="Bowler C."/>
            <person name="Panaud O."/>
            <person name="Piegu B."/>
            <person name="Ball S.G."/>
            <person name="Ral J.-P."/>
            <person name="Bouget F.-Y."/>
            <person name="Piganeau G."/>
            <person name="De Baets B."/>
            <person name="Picard A."/>
            <person name="Delseny M."/>
            <person name="Demaille J."/>
            <person name="Van de Peer Y."/>
            <person name="Moreau H."/>
        </authorList>
    </citation>
    <scope>NUCLEOTIDE SEQUENCE [LARGE SCALE GENOMIC DNA]</scope>
    <source>
        <strain evidence="7">OTTH 0595 / CCAP 157/2 / RCC745</strain>
    </source>
</reference>
<comment type="caution">
    <text evidence="6">The sequence shown here is derived from an EMBL/GenBank/DDBJ whole genome shotgun (WGS) entry which is preliminary data.</text>
</comment>
<name>A0A096PB36_OSTTA</name>
<organism evidence="6 7">
    <name type="scientific">Ostreococcus tauri</name>
    <name type="common">Marine green alga</name>
    <dbReference type="NCBI Taxonomy" id="70448"/>
    <lineage>
        <taxon>Eukaryota</taxon>
        <taxon>Viridiplantae</taxon>
        <taxon>Chlorophyta</taxon>
        <taxon>Mamiellophyceae</taxon>
        <taxon>Mamiellales</taxon>
        <taxon>Bathycoccaceae</taxon>
        <taxon>Ostreococcus</taxon>
    </lineage>
</organism>
<protein>
    <submittedName>
        <fullName evidence="6">Winged helix-turn-helix DNA-binding domain</fullName>
    </submittedName>
</protein>
<keyword evidence="2" id="KW-0812">Transmembrane</keyword>
<keyword evidence="4" id="KW-0472">Membrane</keyword>
<proteinExistence type="predicted"/>
<evidence type="ECO:0000256" key="3">
    <source>
        <dbReference type="ARBA" id="ARBA00022989"/>
    </source>
</evidence>
<keyword evidence="6" id="KW-0238">DNA-binding</keyword>
<dbReference type="AlphaFoldDB" id="A0A096PB36"/>
<dbReference type="InterPro" id="IPR019153">
    <property type="entry name" value="DDRGK_dom-contain"/>
</dbReference>
<keyword evidence="7" id="KW-1185">Reference proteome</keyword>
<dbReference type="GeneID" id="9830742"/>
<evidence type="ECO:0000313" key="7">
    <source>
        <dbReference type="Proteomes" id="UP000009170"/>
    </source>
</evidence>
<dbReference type="SMART" id="SM01128">
    <property type="entry name" value="DDRGK"/>
    <property type="match status" value="1"/>
</dbReference>
<feature type="compositionally biased region" description="Acidic residues" evidence="5">
    <location>
        <begin position="75"/>
        <end position="84"/>
    </location>
</feature>
<feature type="region of interest" description="Disordered" evidence="5">
    <location>
        <begin position="33"/>
        <end position="84"/>
    </location>
</feature>
<dbReference type="InterPro" id="IPR036388">
    <property type="entry name" value="WH-like_DNA-bd_sf"/>
</dbReference>
<dbReference type="InParanoid" id="A0A096PB36"/>
<dbReference type="InterPro" id="IPR036390">
    <property type="entry name" value="WH_DNA-bd_sf"/>
</dbReference>
<reference evidence="6 7" key="2">
    <citation type="journal article" date="2014" name="BMC Genomics">
        <title>An improved genome of the model marine alga Ostreococcus tauri unfolds by assessing Illumina de novo assemblies.</title>
        <authorList>
            <person name="Blanc-Mathieu R."/>
            <person name="Verhelst B."/>
            <person name="Derelle E."/>
            <person name="Rombauts S."/>
            <person name="Bouget F.Y."/>
            <person name="Carre I."/>
            <person name="Chateau A."/>
            <person name="Eyre-Walker A."/>
            <person name="Grimsley N."/>
            <person name="Moreau H."/>
            <person name="Piegu B."/>
            <person name="Rivals E."/>
            <person name="Schackwitz W."/>
            <person name="Van de Peer Y."/>
            <person name="Piganeau G."/>
        </authorList>
    </citation>
    <scope>NUCLEOTIDE SEQUENCE [LARGE SCALE GENOMIC DNA]</scope>
    <source>
        <strain evidence="7">OTTH 0595 / CCAP 157/2 / RCC745</strain>
    </source>
</reference>
<dbReference type="Proteomes" id="UP000009170">
    <property type="component" value="Unassembled WGS sequence"/>
</dbReference>
<dbReference type="GO" id="GO:0016020">
    <property type="term" value="C:membrane"/>
    <property type="evidence" value="ECO:0007669"/>
    <property type="project" value="UniProtKB-SubCell"/>
</dbReference>
<dbReference type="KEGG" id="ota:OT_ostta15g02150"/>
<accession>A0A096PB36</accession>
<sequence length="231" mass="26242">MRTVVVVVAAAAFLLCLLAAFVSVAHLAKTERARERLGRERDVDGERGREAGEGGMARAERRARRRANARRGEGEGGDGFDDAVMDERDAAAPPMTRKEAKLEMYRQRWEAREMEEMEYAARYGRAEDARAPAEDVEPEVSDETLVRALERRRISRFDELSARFGFKKPDTIRKRVRALEASRAISGVVDEHRGRFVRVSPSEMERVASYVLERGRVDVEELTRTTNELLC</sequence>
<evidence type="ECO:0000256" key="4">
    <source>
        <dbReference type="ARBA" id="ARBA00023136"/>
    </source>
</evidence>
<evidence type="ECO:0000256" key="1">
    <source>
        <dbReference type="ARBA" id="ARBA00004167"/>
    </source>
</evidence>
<gene>
    <name evidence="6" type="ORF">OT_ostta15g02150</name>
</gene>
<dbReference type="Gene3D" id="1.10.10.10">
    <property type="entry name" value="Winged helix-like DNA-binding domain superfamily/Winged helix DNA-binding domain"/>
    <property type="match status" value="1"/>
</dbReference>
<dbReference type="SUPFAM" id="SSF46785">
    <property type="entry name" value="Winged helix' DNA-binding domain"/>
    <property type="match status" value="1"/>
</dbReference>
<dbReference type="Pfam" id="PF09756">
    <property type="entry name" value="DDRGK"/>
    <property type="match status" value="1"/>
</dbReference>
<dbReference type="RefSeq" id="XP_003083363.2">
    <property type="nucleotide sequence ID" value="XM_003083315.2"/>
</dbReference>
<evidence type="ECO:0000256" key="5">
    <source>
        <dbReference type="SAM" id="MobiDB-lite"/>
    </source>
</evidence>
<feature type="compositionally biased region" description="Basic and acidic residues" evidence="5">
    <location>
        <begin position="33"/>
        <end position="52"/>
    </location>
</feature>
<keyword evidence="3" id="KW-1133">Transmembrane helix</keyword>
<evidence type="ECO:0000256" key="2">
    <source>
        <dbReference type="ARBA" id="ARBA00022692"/>
    </source>
</evidence>